<dbReference type="AlphaFoldDB" id="A0A7W7RAR6"/>
<evidence type="ECO:0000313" key="2">
    <source>
        <dbReference type="EMBL" id="MBB4928474.1"/>
    </source>
</evidence>
<gene>
    <name evidence="2" type="ORF">FHR34_007571</name>
</gene>
<evidence type="ECO:0000313" key="3">
    <source>
        <dbReference type="Proteomes" id="UP000540506"/>
    </source>
</evidence>
<keyword evidence="3" id="KW-1185">Reference proteome</keyword>
<dbReference type="Proteomes" id="UP000540506">
    <property type="component" value="Unassembled WGS sequence"/>
</dbReference>
<dbReference type="EMBL" id="JACHJV010000003">
    <property type="protein sequence ID" value="MBB4928474.1"/>
    <property type="molecule type" value="Genomic_DNA"/>
</dbReference>
<reference evidence="2 3" key="1">
    <citation type="submission" date="2020-08" db="EMBL/GenBank/DDBJ databases">
        <title>Sequencing the genomes of 1000 actinobacteria strains.</title>
        <authorList>
            <person name="Klenk H.-P."/>
        </authorList>
    </citation>
    <scope>NUCLEOTIDE SEQUENCE [LARGE SCALE GENOMIC DNA]</scope>
    <source>
        <strain evidence="2 3">DSM 41654</strain>
    </source>
</reference>
<accession>A0A7W7RAR6</accession>
<comment type="caution">
    <text evidence="2">The sequence shown here is derived from an EMBL/GenBank/DDBJ whole genome shotgun (WGS) entry which is preliminary data.</text>
</comment>
<sequence length="148" mass="17024">MREGDAVFVSPDHRIDPGLCRYGQSAAFRKFTTETRRNYANDLVLLLTFLASRGRHWTQARDQAQVVQALQPVPVEAMQPSTHRLLTASRLDSDRRDQHPVPAPLHHLGPQHQIPRRLPRPRQPMHRHFLSLVAALPRLQHHPEPPHP</sequence>
<feature type="region of interest" description="Disordered" evidence="1">
    <location>
        <begin position="94"/>
        <end position="116"/>
    </location>
</feature>
<protein>
    <submittedName>
        <fullName evidence="2">Uncharacterized protein</fullName>
    </submittedName>
</protein>
<evidence type="ECO:0000256" key="1">
    <source>
        <dbReference type="SAM" id="MobiDB-lite"/>
    </source>
</evidence>
<proteinExistence type="predicted"/>
<name>A0A7W7RAR6_KITKI</name>
<organism evidence="2 3">
    <name type="scientific">Kitasatospora kifunensis</name>
    <name type="common">Streptomyces kifunensis</name>
    <dbReference type="NCBI Taxonomy" id="58351"/>
    <lineage>
        <taxon>Bacteria</taxon>
        <taxon>Bacillati</taxon>
        <taxon>Actinomycetota</taxon>
        <taxon>Actinomycetes</taxon>
        <taxon>Kitasatosporales</taxon>
        <taxon>Streptomycetaceae</taxon>
        <taxon>Kitasatospora</taxon>
    </lineage>
</organism>